<dbReference type="AlphaFoldDB" id="A0A2Z5V6U6"/>
<dbReference type="OrthoDB" id="5604514at2"/>
<dbReference type="InterPro" id="IPR006157">
    <property type="entry name" value="FolB_dom"/>
</dbReference>
<protein>
    <submittedName>
        <fullName evidence="2">Dihydroneopterin aldolase</fullName>
    </submittedName>
</protein>
<gene>
    <name evidence="2" type="primary">folB</name>
    <name evidence="2" type="ORF">RVIR1_01170</name>
</gene>
<dbReference type="Gene3D" id="3.30.1130.10">
    <property type="match status" value="1"/>
</dbReference>
<evidence type="ECO:0000313" key="3">
    <source>
        <dbReference type="Proteomes" id="UP000282483"/>
    </source>
</evidence>
<sequence length="121" mass="13836">MHCQLLLEDIRLDVKLGHSEEERSALQRVLVQVTFGFETIPLVCSTDNLHDTLCYATLVDELQTFCDDRSFKLIEALGYQLYQFIQEKVVATRPEKMTVALRVIKNPPLSTLEQASFSICD</sequence>
<organism evidence="2 3">
    <name type="scientific">Candidatus Rickettsiella viridis</name>
    <dbReference type="NCBI Taxonomy" id="676208"/>
    <lineage>
        <taxon>Bacteria</taxon>
        <taxon>Pseudomonadati</taxon>
        <taxon>Pseudomonadota</taxon>
        <taxon>Gammaproteobacteria</taxon>
        <taxon>Legionellales</taxon>
        <taxon>Coxiellaceae</taxon>
        <taxon>Rickettsiella</taxon>
    </lineage>
</organism>
<reference evidence="2 3" key="1">
    <citation type="submission" date="2017-03" db="EMBL/GenBank/DDBJ databases">
        <title>The genome sequence of Candidatus Rickettsiella viridis.</title>
        <authorList>
            <person name="Nikoh N."/>
            <person name="Tsuchida T."/>
            <person name="Yamaguchi K."/>
            <person name="Maeda T."/>
            <person name="Shigenobu S."/>
            <person name="Fukatsu T."/>
        </authorList>
    </citation>
    <scope>NUCLEOTIDE SEQUENCE [LARGE SCALE GENOMIC DNA]</scope>
    <source>
        <strain evidence="2 3">Ap-RA04</strain>
    </source>
</reference>
<accession>A0A2Z5V6U6</accession>
<dbReference type="SMART" id="SM00905">
    <property type="entry name" value="FolB"/>
    <property type="match status" value="1"/>
</dbReference>
<dbReference type="Pfam" id="PF02152">
    <property type="entry name" value="FolB"/>
    <property type="match status" value="1"/>
</dbReference>
<name>A0A2Z5V6U6_9COXI</name>
<feature type="domain" description="Dihydroneopterin aldolase/epimerase" evidence="1">
    <location>
        <begin position="5"/>
        <end position="121"/>
    </location>
</feature>
<dbReference type="GO" id="GO:0006760">
    <property type="term" value="P:folic acid-containing compound metabolic process"/>
    <property type="evidence" value="ECO:0007669"/>
    <property type="project" value="InterPro"/>
</dbReference>
<dbReference type="RefSeq" id="WP_126322182.1">
    <property type="nucleotide sequence ID" value="NZ_AP018005.1"/>
</dbReference>
<dbReference type="NCBIfam" id="TIGR00526">
    <property type="entry name" value="folB_dom"/>
    <property type="match status" value="1"/>
</dbReference>
<dbReference type="KEGG" id="rvi:RVIR1_01170"/>
<evidence type="ECO:0000313" key="2">
    <source>
        <dbReference type="EMBL" id="BBB14657.1"/>
    </source>
</evidence>
<dbReference type="GO" id="GO:0004150">
    <property type="term" value="F:dihydroneopterin aldolase activity"/>
    <property type="evidence" value="ECO:0007669"/>
    <property type="project" value="InterPro"/>
</dbReference>
<dbReference type="EMBL" id="AP018005">
    <property type="protein sequence ID" value="BBB14657.1"/>
    <property type="molecule type" value="Genomic_DNA"/>
</dbReference>
<dbReference type="InterPro" id="IPR043133">
    <property type="entry name" value="GTP-CH-I_C/QueF"/>
</dbReference>
<dbReference type="SUPFAM" id="SSF55620">
    <property type="entry name" value="Tetrahydrobiopterin biosynthesis enzymes-like"/>
    <property type="match status" value="1"/>
</dbReference>
<keyword evidence="3" id="KW-1185">Reference proteome</keyword>
<dbReference type="Proteomes" id="UP000282483">
    <property type="component" value="Chromosome"/>
</dbReference>
<evidence type="ECO:0000259" key="1">
    <source>
        <dbReference type="SMART" id="SM00905"/>
    </source>
</evidence>
<proteinExistence type="predicted"/>